<sequence length="56" mass="6333">MIKSILVGSLKLTFACQCVSTLNFKHELRSSKLLIHPNITLRLSLYIPASLLTQNY</sequence>
<accession>A0A0A8Z2I1</accession>
<reference evidence="1" key="1">
    <citation type="submission" date="2014-09" db="EMBL/GenBank/DDBJ databases">
        <authorList>
            <person name="Magalhaes I.L.F."/>
            <person name="Oliveira U."/>
            <person name="Santos F.R."/>
            <person name="Vidigal T.H.D.A."/>
            <person name="Brescovit A.D."/>
            <person name="Santos A.J."/>
        </authorList>
    </citation>
    <scope>NUCLEOTIDE SEQUENCE</scope>
    <source>
        <tissue evidence="1">Shoot tissue taken approximately 20 cm above the soil surface</tissue>
    </source>
</reference>
<organism evidence="1">
    <name type="scientific">Arundo donax</name>
    <name type="common">Giant reed</name>
    <name type="synonym">Donax arundinaceus</name>
    <dbReference type="NCBI Taxonomy" id="35708"/>
    <lineage>
        <taxon>Eukaryota</taxon>
        <taxon>Viridiplantae</taxon>
        <taxon>Streptophyta</taxon>
        <taxon>Embryophyta</taxon>
        <taxon>Tracheophyta</taxon>
        <taxon>Spermatophyta</taxon>
        <taxon>Magnoliopsida</taxon>
        <taxon>Liliopsida</taxon>
        <taxon>Poales</taxon>
        <taxon>Poaceae</taxon>
        <taxon>PACMAD clade</taxon>
        <taxon>Arundinoideae</taxon>
        <taxon>Arundineae</taxon>
        <taxon>Arundo</taxon>
    </lineage>
</organism>
<evidence type="ECO:0000313" key="1">
    <source>
        <dbReference type="EMBL" id="JAD30960.1"/>
    </source>
</evidence>
<proteinExistence type="predicted"/>
<dbReference type="AlphaFoldDB" id="A0A0A8Z2I1"/>
<name>A0A0A8Z2I1_ARUDO</name>
<reference evidence="1" key="2">
    <citation type="journal article" date="2015" name="Data Brief">
        <title>Shoot transcriptome of the giant reed, Arundo donax.</title>
        <authorList>
            <person name="Barrero R.A."/>
            <person name="Guerrero F.D."/>
            <person name="Moolhuijzen P."/>
            <person name="Goolsby J.A."/>
            <person name="Tidwell J."/>
            <person name="Bellgard S.E."/>
            <person name="Bellgard M.I."/>
        </authorList>
    </citation>
    <scope>NUCLEOTIDE SEQUENCE</scope>
    <source>
        <tissue evidence="1">Shoot tissue taken approximately 20 cm above the soil surface</tissue>
    </source>
</reference>
<protein>
    <submittedName>
        <fullName evidence="1">Uncharacterized protein</fullName>
    </submittedName>
</protein>
<dbReference type="EMBL" id="GBRH01266935">
    <property type="protein sequence ID" value="JAD30960.1"/>
    <property type="molecule type" value="Transcribed_RNA"/>
</dbReference>